<name>A0AAN7K2Q5_9MYRT</name>
<comment type="caution">
    <text evidence="1">The sequence shown here is derived from an EMBL/GenBank/DDBJ whole genome shotgun (WGS) entry which is preliminary data.</text>
</comment>
<dbReference type="EMBL" id="JAXIOK010000013">
    <property type="protein sequence ID" value="KAK4756323.1"/>
    <property type="molecule type" value="Genomic_DNA"/>
</dbReference>
<dbReference type="AlphaFoldDB" id="A0AAN7K2Q5"/>
<dbReference type="Proteomes" id="UP001345219">
    <property type="component" value="Chromosome 6"/>
</dbReference>
<protein>
    <submittedName>
        <fullName evidence="1">Uncharacterized protein</fullName>
    </submittedName>
</protein>
<evidence type="ECO:0000313" key="1">
    <source>
        <dbReference type="EMBL" id="KAK4756323.1"/>
    </source>
</evidence>
<evidence type="ECO:0000313" key="2">
    <source>
        <dbReference type="Proteomes" id="UP001345219"/>
    </source>
</evidence>
<proteinExistence type="predicted"/>
<reference evidence="1 2" key="1">
    <citation type="journal article" date="2023" name="Hortic Res">
        <title>Pangenome of water caltrop reveals structural variations and asymmetric subgenome divergence after allopolyploidization.</title>
        <authorList>
            <person name="Zhang X."/>
            <person name="Chen Y."/>
            <person name="Wang L."/>
            <person name="Yuan Y."/>
            <person name="Fang M."/>
            <person name="Shi L."/>
            <person name="Lu R."/>
            <person name="Comes H.P."/>
            <person name="Ma Y."/>
            <person name="Chen Y."/>
            <person name="Huang G."/>
            <person name="Zhou Y."/>
            <person name="Zheng Z."/>
            <person name="Qiu Y."/>
        </authorList>
    </citation>
    <scope>NUCLEOTIDE SEQUENCE [LARGE SCALE GENOMIC DNA]</scope>
    <source>
        <tissue evidence="1">Roots</tissue>
    </source>
</reference>
<organism evidence="1 2">
    <name type="scientific">Trapa incisa</name>
    <dbReference type="NCBI Taxonomy" id="236973"/>
    <lineage>
        <taxon>Eukaryota</taxon>
        <taxon>Viridiplantae</taxon>
        <taxon>Streptophyta</taxon>
        <taxon>Embryophyta</taxon>
        <taxon>Tracheophyta</taxon>
        <taxon>Spermatophyta</taxon>
        <taxon>Magnoliopsida</taxon>
        <taxon>eudicotyledons</taxon>
        <taxon>Gunneridae</taxon>
        <taxon>Pentapetalae</taxon>
        <taxon>rosids</taxon>
        <taxon>malvids</taxon>
        <taxon>Myrtales</taxon>
        <taxon>Lythraceae</taxon>
        <taxon>Trapa</taxon>
    </lineage>
</organism>
<keyword evidence="2" id="KW-1185">Reference proteome</keyword>
<accession>A0AAN7K2Q5</accession>
<sequence>MSKFTISDQVKTKLAIKSKAKGGSKQDMEFSAKNRKKKKLFAESIPVVLFYVRRRSTGCSGFEPFIFFFGSGPQLSEAHLLMLQLNRLKEKFMDHMKMGTSKPR</sequence>
<gene>
    <name evidence="1" type="ORF">SAY87_006450</name>
</gene>